<gene>
    <name evidence="1" type="ORF">WMY93_031181</name>
</gene>
<dbReference type="AlphaFoldDB" id="A0AAW0MN52"/>
<keyword evidence="2" id="KW-1185">Reference proteome</keyword>
<evidence type="ECO:0000313" key="1">
    <source>
        <dbReference type="EMBL" id="KAK7878184.1"/>
    </source>
</evidence>
<proteinExistence type="predicted"/>
<dbReference type="Proteomes" id="UP001460270">
    <property type="component" value="Unassembled WGS sequence"/>
</dbReference>
<accession>A0AAW0MN52</accession>
<evidence type="ECO:0008006" key="3">
    <source>
        <dbReference type="Google" id="ProtNLM"/>
    </source>
</evidence>
<protein>
    <recommendedName>
        <fullName evidence="3">DDE Tnp4 domain-containing protein</fullName>
    </recommendedName>
</protein>
<evidence type="ECO:0000313" key="2">
    <source>
        <dbReference type="Proteomes" id="UP001460270"/>
    </source>
</evidence>
<organism evidence="1 2">
    <name type="scientific">Mugilogobius chulae</name>
    <name type="common">yellowstripe goby</name>
    <dbReference type="NCBI Taxonomy" id="88201"/>
    <lineage>
        <taxon>Eukaryota</taxon>
        <taxon>Metazoa</taxon>
        <taxon>Chordata</taxon>
        <taxon>Craniata</taxon>
        <taxon>Vertebrata</taxon>
        <taxon>Euteleostomi</taxon>
        <taxon>Actinopterygii</taxon>
        <taxon>Neopterygii</taxon>
        <taxon>Teleostei</taxon>
        <taxon>Neoteleostei</taxon>
        <taxon>Acanthomorphata</taxon>
        <taxon>Gobiaria</taxon>
        <taxon>Gobiiformes</taxon>
        <taxon>Gobioidei</taxon>
        <taxon>Gobiidae</taxon>
        <taxon>Gobionellinae</taxon>
        <taxon>Mugilogobius</taxon>
    </lineage>
</organism>
<reference evidence="2" key="1">
    <citation type="submission" date="2024-04" db="EMBL/GenBank/DDBJ databases">
        <title>Salinicola lusitanus LLJ914,a marine bacterium isolated from the Okinawa Trough.</title>
        <authorList>
            <person name="Li J."/>
        </authorList>
    </citation>
    <scope>NUCLEOTIDE SEQUENCE [LARGE SCALE GENOMIC DNA]</scope>
</reference>
<comment type="caution">
    <text evidence="1">The sequence shown here is derived from an EMBL/GenBank/DDBJ whole genome shotgun (WGS) entry which is preliminary data.</text>
</comment>
<name>A0AAW0MN52_9GOBI</name>
<dbReference type="EMBL" id="JBBPFD010000577">
    <property type="protein sequence ID" value="KAK7878184.1"/>
    <property type="molecule type" value="Genomic_DNA"/>
</dbReference>
<sequence length="270" mass="29661">MAHSHDFELRETGKAADPWNAITCIRPGLVLASHSDPGAVGESPEREWWEKVVLLEFGDNEWRENFRMNRASFIRLCVMVDSFMRPAETTVRTPVPLPMRVAIVLYKLGSCGEYRLVANQFGVHKSTVKKFVYMFCRGMVDNVVSNFIKVPDLAEATQIAAQFQRAFGLPQIIGCIDGSHIPMPPSDGLQGFGLLRAHGARRLSILGLEASRVFPSDLLSGPPRIPHLGVLSSSPSIGPVLLCPPIQLLPAVNSFTSSSNRPSHAAVTYK</sequence>